<reference evidence="4" key="1">
    <citation type="journal article" date="2019" name="Int. J. Syst. Evol. Microbiol.">
        <title>The Global Catalogue of Microorganisms (GCM) 10K type strain sequencing project: providing services to taxonomists for standard genome sequencing and annotation.</title>
        <authorList>
            <consortium name="The Broad Institute Genomics Platform"/>
            <consortium name="The Broad Institute Genome Sequencing Center for Infectious Disease"/>
            <person name="Wu L."/>
            <person name="Ma J."/>
        </authorList>
    </citation>
    <scope>NUCLEOTIDE SEQUENCE [LARGE SCALE GENOMIC DNA]</scope>
    <source>
        <strain evidence="4">CGMCC 4.1467</strain>
    </source>
</reference>
<feature type="chain" id="PRO_5045339121" evidence="1">
    <location>
        <begin position="20"/>
        <end position="197"/>
    </location>
</feature>
<dbReference type="PANTHER" id="PTHR43640">
    <property type="entry name" value="OS07G0260300 PROTEIN"/>
    <property type="match status" value="1"/>
</dbReference>
<organism evidence="3 4">
    <name type="scientific">Haloferula chungangensis</name>
    <dbReference type="NCBI Taxonomy" id="1048331"/>
    <lineage>
        <taxon>Bacteria</taxon>
        <taxon>Pseudomonadati</taxon>
        <taxon>Verrucomicrobiota</taxon>
        <taxon>Verrucomicrobiia</taxon>
        <taxon>Verrucomicrobiales</taxon>
        <taxon>Verrucomicrobiaceae</taxon>
        <taxon>Haloferula</taxon>
    </lineage>
</organism>
<dbReference type="InterPro" id="IPR013766">
    <property type="entry name" value="Thioredoxin_domain"/>
</dbReference>
<feature type="signal peptide" evidence="1">
    <location>
        <begin position="1"/>
        <end position="19"/>
    </location>
</feature>
<feature type="domain" description="Thioredoxin" evidence="2">
    <location>
        <begin position="20"/>
        <end position="179"/>
    </location>
</feature>
<keyword evidence="1" id="KW-0732">Signal</keyword>
<dbReference type="Pfam" id="PF00578">
    <property type="entry name" value="AhpC-TSA"/>
    <property type="match status" value="1"/>
</dbReference>
<name>A0ABW2L9G5_9BACT</name>
<dbReference type="PANTHER" id="PTHR43640:SF1">
    <property type="entry name" value="THIOREDOXIN-DEPENDENT PEROXIREDOXIN"/>
    <property type="match status" value="1"/>
</dbReference>
<dbReference type="InterPro" id="IPR047262">
    <property type="entry name" value="PRX-like1"/>
</dbReference>
<protein>
    <submittedName>
        <fullName evidence="3">Thioredoxin family protein</fullName>
    </submittedName>
</protein>
<accession>A0ABW2L9G5</accession>
<evidence type="ECO:0000259" key="2">
    <source>
        <dbReference type="PROSITE" id="PS51352"/>
    </source>
</evidence>
<dbReference type="Proteomes" id="UP001596472">
    <property type="component" value="Unassembled WGS sequence"/>
</dbReference>
<dbReference type="EMBL" id="JBHTBS010000005">
    <property type="protein sequence ID" value="MFC7337800.1"/>
    <property type="molecule type" value="Genomic_DNA"/>
</dbReference>
<evidence type="ECO:0000313" key="3">
    <source>
        <dbReference type="EMBL" id="MFC7337800.1"/>
    </source>
</evidence>
<dbReference type="RefSeq" id="WP_379712442.1">
    <property type="nucleotide sequence ID" value="NZ_JBHTBS010000005.1"/>
</dbReference>
<dbReference type="CDD" id="cd02969">
    <property type="entry name" value="PRX_like1"/>
    <property type="match status" value="1"/>
</dbReference>
<dbReference type="InterPro" id="IPR000866">
    <property type="entry name" value="AhpC/TSA"/>
</dbReference>
<proteinExistence type="predicted"/>
<evidence type="ECO:0000313" key="4">
    <source>
        <dbReference type="Proteomes" id="UP001596472"/>
    </source>
</evidence>
<dbReference type="SUPFAM" id="SSF52833">
    <property type="entry name" value="Thioredoxin-like"/>
    <property type="match status" value="1"/>
</dbReference>
<keyword evidence="4" id="KW-1185">Reference proteome</keyword>
<dbReference type="InterPro" id="IPR036249">
    <property type="entry name" value="Thioredoxin-like_sf"/>
</dbReference>
<evidence type="ECO:0000256" key="1">
    <source>
        <dbReference type="SAM" id="SignalP"/>
    </source>
</evidence>
<gene>
    <name evidence="3" type="ORF">ACFQY0_11470</name>
</gene>
<sequence length="197" mass="20849">MRKYCIGLLGALTIATASAVEPGDKAPGFTLQNTKGEQVSLSDFKGKLVVLEWLNYDCPFVKKHYQSGNMPALQEKYTGKDVVWLAVNSNAEGKQGYLPAAELGERSKKEGSKATAVLLDTSGTVGKSYGAKTTPHMFVISKDGEIAYAGGIDDKKSTQSASLEGATNYVANALDALIAGKEVETPKAAPYGCGVKY</sequence>
<comment type="caution">
    <text evidence="3">The sequence shown here is derived from an EMBL/GenBank/DDBJ whole genome shotgun (WGS) entry which is preliminary data.</text>
</comment>
<dbReference type="PROSITE" id="PS51352">
    <property type="entry name" value="THIOREDOXIN_2"/>
    <property type="match status" value="1"/>
</dbReference>
<dbReference type="Gene3D" id="3.40.30.10">
    <property type="entry name" value="Glutaredoxin"/>
    <property type="match status" value="1"/>
</dbReference>